<keyword evidence="8 15" id="KW-0418">Kinase</keyword>
<dbReference type="PANTHER" id="PTHR45453:SF2">
    <property type="entry name" value="HISTIDINE KINASE"/>
    <property type="match status" value="1"/>
</dbReference>
<evidence type="ECO:0000256" key="9">
    <source>
        <dbReference type="ARBA" id="ARBA00022989"/>
    </source>
</evidence>
<dbReference type="PRINTS" id="PR00344">
    <property type="entry name" value="BCTRLSENSOR"/>
</dbReference>
<keyword evidence="7 13" id="KW-0812">Transmembrane</keyword>
<dbReference type="EC" id="2.7.13.3" evidence="3"/>
<keyword evidence="12" id="KW-0175">Coiled coil</keyword>
<keyword evidence="9 13" id="KW-1133">Transmembrane helix</keyword>
<dbReference type="Pfam" id="PF02518">
    <property type="entry name" value="HATPase_c"/>
    <property type="match status" value="1"/>
</dbReference>
<dbReference type="SMART" id="SM00387">
    <property type="entry name" value="HATPase_c"/>
    <property type="match status" value="1"/>
</dbReference>
<evidence type="ECO:0000256" key="13">
    <source>
        <dbReference type="SAM" id="Phobius"/>
    </source>
</evidence>
<feature type="coiled-coil region" evidence="12">
    <location>
        <begin position="57"/>
        <end position="119"/>
    </location>
</feature>
<dbReference type="EMBL" id="JAUSWN010000030">
    <property type="protein sequence ID" value="MDQ0480845.1"/>
    <property type="molecule type" value="Genomic_DNA"/>
</dbReference>
<dbReference type="PROSITE" id="PS50109">
    <property type="entry name" value="HIS_KIN"/>
    <property type="match status" value="1"/>
</dbReference>
<keyword evidence="4" id="KW-1003">Cell membrane</keyword>
<keyword evidence="16" id="KW-1185">Reference proteome</keyword>
<feature type="transmembrane region" description="Helical" evidence="13">
    <location>
        <begin position="37"/>
        <end position="58"/>
    </location>
</feature>
<feature type="transmembrane region" description="Helical" evidence="13">
    <location>
        <begin position="12"/>
        <end position="31"/>
    </location>
</feature>
<comment type="subcellular location">
    <subcellularLocation>
        <location evidence="2">Cell membrane</location>
        <topology evidence="2">Multi-pass membrane protein</topology>
    </subcellularLocation>
</comment>
<proteinExistence type="predicted"/>
<dbReference type="PANTHER" id="PTHR45453">
    <property type="entry name" value="PHOSPHATE REGULON SENSOR PROTEIN PHOR"/>
    <property type="match status" value="1"/>
</dbReference>
<dbReference type="GO" id="GO:0016301">
    <property type="term" value="F:kinase activity"/>
    <property type="evidence" value="ECO:0007669"/>
    <property type="project" value="UniProtKB-KW"/>
</dbReference>
<dbReference type="RefSeq" id="WP_307357073.1">
    <property type="nucleotide sequence ID" value="NZ_BAAACJ010000018.1"/>
</dbReference>
<evidence type="ECO:0000313" key="16">
    <source>
        <dbReference type="Proteomes" id="UP001224418"/>
    </source>
</evidence>
<evidence type="ECO:0000256" key="12">
    <source>
        <dbReference type="SAM" id="Coils"/>
    </source>
</evidence>
<dbReference type="InterPro" id="IPR036890">
    <property type="entry name" value="HATPase_C_sf"/>
</dbReference>
<dbReference type="InterPro" id="IPR003661">
    <property type="entry name" value="HisK_dim/P_dom"/>
</dbReference>
<dbReference type="SUPFAM" id="SSF55874">
    <property type="entry name" value="ATPase domain of HSP90 chaperone/DNA topoisomerase II/histidine kinase"/>
    <property type="match status" value="1"/>
</dbReference>
<dbReference type="Proteomes" id="UP001224418">
    <property type="component" value="Unassembled WGS sequence"/>
</dbReference>
<name>A0ABU0JUR5_HATLI</name>
<dbReference type="SUPFAM" id="SSF47384">
    <property type="entry name" value="Homodimeric domain of signal transducing histidine kinase"/>
    <property type="match status" value="1"/>
</dbReference>
<reference evidence="15 16" key="1">
    <citation type="submission" date="2023-07" db="EMBL/GenBank/DDBJ databases">
        <title>Genomic Encyclopedia of Type Strains, Phase IV (KMG-IV): sequencing the most valuable type-strain genomes for metagenomic binning, comparative biology and taxonomic classification.</title>
        <authorList>
            <person name="Goeker M."/>
        </authorList>
    </citation>
    <scope>NUCLEOTIDE SEQUENCE [LARGE SCALE GENOMIC DNA]</scope>
    <source>
        <strain evidence="15 16">DSM 1400</strain>
    </source>
</reference>
<dbReference type="InterPro" id="IPR005467">
    <property type="entry name" value="His_kinase_dom"/>
</dbReference>
<comment type="caution">
    <text evidence="15">The sequence shown here is derived from an EMBL/GenBank/DDBJ whole genome shotgun (WGS) entry which is preliminary data.</text>
</comment>
<evidence type="ECO:0000256" key="1">
    <source>
        <dbReference type="ARBA" id="ARBA00000085"/>
    </source>
</evidence>
<protein>
    <recommendedName>
        <fullName evidence="3">histidine kinase</fullName>
        <ecNumber evidence="3">2.7.13.3</ecNumber>
    </recommendedName>
</protein>
<dbReference type="InterPro" id="IPR036097">
    <property type="entry name" value="HisK_dim/P_sf"/>
</dbReference>
<keyword evidence="5" id="KW-0597">Phosphoprotein</keyword>
<dbReference type="InterPro" id="IPR004358">
    <property type="entry name" value="Sig_transdc_His_kin-like_C"/>
</dbReference>
<keyword evidence="10" id="KW-0902">Two-component regulatory system</keyword>
<evidence type="ECO:0000256" key="6">
    <source>
        <dbReference type="ARBA" id="ARBA00022679"/>
    </source>
</evidence>
<evidence type="ECO:0000256" key="8">
    <source>
        <dbReference type="ARBA" id="ARBA00022777"/>
    </source>
</evidence>
<evidence type="ECO:0000256" key="7">
    <source>
        <dbReference type="ARBA" id="ARBA00022692"/>
    </source>
</evidence>
<dbReference type="InterPro" id="IPR050351">
    <property type="entry name" value="BphY/WalK/GraS-like"/>
</dbReference>
<keyword evidence="11 13" id="KW-0472">Membrane</keyword>
<dbReference type="InterPro" id="IPR003594">
    <property type="entry name" value="HATPase_dom"/>
</dbReference>
<comment type="catalytic activity">
    <reaction evidence="1">
        <text>ATP + protein L-histidine = ADP + protein N-phospho-L-histidine.</text>
        <dbReference type="EC" id="2.7.13.3"/>
    </reaction>
</comment>
<sequence>MKIREYLKERLFFLIVNITLFIIVSILMKVLHIGSGIVFLVFCIWFLPILSYISIELVRKKKYYDKLEDTVNNLDKKYLLPEVIDEPNKLEERIFYDILKDTDKEMHEHVNKYRDMQIEYREYIETWVHEIKTPIASARLMIENNENEITKNIEYEIKKIEGYIEQVLYYSKSNDVSKDYIIKEFDLKDIVRKVIKKNSRDFITKKISLDIENINGKVCSDIKWVEFILNQILGNAIKYSKVNNAKVTIYSCINENNIILTIQDNGVGIVNKDIGRVFEKGFTGENGRKFGKSTGIGLYLCKKLCERLGLGLSIISKEDIGTKVNIIFPMGKFTVF</sequence>
<evidence type="ECO:0000256" key="5">
    <source>
        <dbReference type="ARBA" id="ARBA00022553"/>
    </source>
</evidence>
<gene>
    <name evidence="15" type="ORF">QOZ93_002595</name>
</gene>
<evidence type="ECO:0000259" key="14">
    <source>
        <dbReference type="PROSITE" id="PS50109"/>
    </source>
</evidence>
<dbReference type="SMART" id="SM00388">
    <property type="entry name" value="HisKA"/>
    <property type="match status" value="1"/>
</dbReference>
<evidence type="ECO:0000256" key="11">
    <source>
        <dbReference type="ARBA" id="ARBA00023136"/>
    </source>
</evidence>
<dbReference type="CDD" id="cd00082">
    <property type="entry name" value="HisKA"/>
    <property type="match status" value="1"/>
</dbReference>
<evidence type="ECO:0000256" key="10">
    <source>
        <dbReference type="ARBA" id="ARBA00023012"/>
    </source>
</evidence>
<organism evidence="15 16">
    <name type="scientific">Hathewaya limosa</name>
    <name type="common">Clostridium limosum</name>
    <dbReference type="NCBI Taxonomy" id="1536"/>
    <lineage>
        <taxon>Bacteria</taxon>
        <taxon>Bacillati</taxon>
        <taxon>Bacillota</taxon>
        <taxon>Clostridia</taxon>
        <taxon>Eubacteriales</taxon>
        <taxon>Clostridiaceae</taxon>
        <taxon>Hathewaya</taxon>
    </lineage>
</organism>
<evidence type="ECO:0000256" key="4">
    <source>
        <dbReference type="ARBA" id="ARBA00022475"/>
    </source>
</evidence>
<evidence type="ECO:0000313" key="15">
    <source>
        <dbReference type="EMBL" id="MDQ0480845.1"/>
    </source>
</evidence>
<feature type="domain" description="Histidine kinase" evidence="14">
    <location>
        <begin position="126"/>
        <end position="332"/>
    </location>
</feature>
<evidence type="ECO:0000256" key="2">
    <source>
        <dbReference type="ARBA" id="ARBA00004651"/>
    </source>
</evidence>
<accession>A0ABU0JUR5</accession>
<keyword evidence="6" id="KW-0808">Transferase</keyword>
<evidence type="ECO:0000256" key="3">
    <source>
        <dbReference type="ARBA" id="ARBA00012438"/>
    </source>
</evidence>
<dbReference type="Gene3D" id="3.30.565.10">
    <property type="entry name" value="Histidine kinase-like ATPase, C-terminal domain"/>
    <property type="match status" value="1"/>
</dbReference>